<dbReference type="EMBL" id="JAEACQ010000281">
    <property type="protein sequence ID" value="MBL7631675.1"/>
    <property type="molecule type" value="Genomic_DNA"/>
</dbReference>
<dbReference type="SUPFAM" id="SSF51735">
    <property type="entry name" value="NAD(P)-binding Rossmann-fold domains"/>
    <property type="match status" value="1"/>
</dbReference>
<dbReference type="GO" id="GO:0008270">
    <property type="term" value="F:zinc ion binding"/>
    <property type="evidence" value="ECO:0007669"/>
    <property type="project" value="InterPro"/>
</dbReference>
<dbReference type="PANTHER" id="PTHR43677">
    <property type="entry name" value="SHORT-CHAIN DEHYDROGENASE/REDUCTASE"/>
    <property type="match status" value="1"/>
</dbReference>
<accession>A0A937RML6</accession>
<dbReference type="CDD" id="cd08241">
    <property type="entry name" value="QOR1"/>
    <property type="match status" value="1"/>
</dbReference>
<name>A0A937RML6_9ACTN</name>
<dbReference type="SMART" id="SM00829">
    <property type="entry name" value="PKS_ER"/>
    <property type="match status" value="1"/>
</dbReference>
<dbReference type="InterPro" id="IPR013149">
    <property type="entry name" value="ADH-like_C"/>
</dbReference>
<dbReference type="SUPFAM" id="SSF50129">
    <property type="entry name" value="GroES-like"/>
    <property type="match status" value="1"/>
</dbReference>
<dbReference type="InterPro" id="IPR020843">
    <property type="entry name" value="ER"/>
</dbReference>
<proteinExistence type="predicted"/>
<dbReference type="Proteomes" id="UP000604475">
    <property type="component" value="Unassembled WGS sequence"/>
</dbReference>
<evidence type="ECO:0000259" key="1">
    <source>
        <dbReference type="SMART" id="SM00829"/>
    </source>
</evidence>
<dbReference type="PANTHER" id="PTHR43677:SF4">
    <property type="entry name" value="QUINONE OXIDOREDUCTASE-LIKE PROTEIN 2"/>
    <property type="match status" value="1"/>
</dbReference>
<dbReference type="InterPro" id="IPR011032">
    <property type="entry name" value="GroES-like_sf"/>
</dbReference>
<dbReference type="InterPro" id="IPR002364">
    <property type="entry name" value="Quin_OxRdtase/zeta-crystal_CS"/>
</dbReference>
<comment type="caution">
    <text evidence="2">The sequence shown here is derived from an EMBL/GenBank/DDBJ whole genome shotgun (WGS) entry which is preliminary data.</text>
</comment>
<feature type="domain" description="Enoyl reductase (ER)" evidence="1">
    <location>
        <begin position="12"/>
        <end position="326"/>
    </location>
</feature>
<keyword evidence="3" id="KW-1185">Reference proteome</keyword>
<gene>
    <name evidence="2" type="ORF">I7412_31855</name>
</gene>
<organism evidence="2 3">
    <name type="scientific">Frankia nepalensis</name>
    <dbReference type="NCBI Taxonomy" id="1836974"/>
    <lineage>
        <taxon>Bacteria</taxon>
        <taxon>Bacillati</taxon>
        <taxon>Actinomycetota</taxon>
        <taxon>Actinomycetes</taxon>
        <taxon>Frankiales</taxon>
        <taxon>Frankiaceae</taxon>
        <taxon>Frankia</taxon>
    </lineage>
</organism>
<dbReference type="InterPro" id="IPR051397">
    <property type="entry name" value="Zn-ADH-like_protein"/>
</dbReference>
<dbReference type="GO" id="GO:0016491">
    <property type="term" value="F:oxidoreductase activity"/>
    <property type="evidence" value="ECO:0007669"/>
    <property type="project" value="InterPro"/>
</dbReference>
<dbReference type="InterPro" id="IPR036291">
    <property type="entry name" value="NAD(P)-bd_dom_sf"/>
</dbReference>
<sequence>MITAAVCRALTGEDAVEVRDWERSPLGRETVRIAVRAASVNFPDVLLVRGQYQTRIEPPFVAGTECSGVITETGPDVTGLAVGDRVLGMIGTGAFATEVVCNPSRTQLHRMPDEMPFDEAAALTITYGTAIQGLLRRGGLRAGESVLVLGASGGCGSAAVQIAKAVGATVIAVAGGADKCELVRGIGADVVLDHHNLPSLSAAVKEHTAGQGVDVVFDTVGGPDAREPLRCLAWNGRYLVIGFASGDIPTMSLNQAILKCISVVGVAYGLSALRDPAANAEDFEQLFSWYRKGLIRPVIGHRFPLAETIKALRVVYERRAFGKVVVEMPRAEAGT</sequence>
<dbReference type="Gene3D" id="3.90.180.10">
    <property type="entry name" value="Medium-chain alcohol dehydrogenases, catalytic domain"/>
    <property type="match status" value="1"/>
</dbReference>
<dbReference type="InterPro" id="IPR013154">
    <property type="entry name" value="ADH-like_N"/>
</dbReference>
<dbReference type="Pfam" id="PF08240">
    <property type="entry name" value="ADH_N"/>
    <property type="match status" value="1"/>
</dbReference>
<dbReference type="PROSITE" id="PS01162">
    <property type="entry name" value="QOR_ZETA_CRYSTAL"/>
    <property type="match status" value="1"/>
</dbReference>
<evidence type="ECO:0000313" key="2">
    <source>
        <dbReference type="EMBL" id="MBL7631675.1"/>
    </source>
</evidence>
<reference evidence="2" key="1">
    <citation type="submission" date="2020-12" db="EMBL/GenBank/DDBJ databases">
        <title>Genomic characterization of non-nitrogen-fixing Frankia strains.</title>
        <authorList>
            <person name="Carlos-Shanley C."/>
            <person name="Guerra T."/>
            <person name="Hahn D."/>
        </authorList>
    </citation>
    <scope>NUCLEOTIDE SEQUENCE</scope>
    <source>
        <strain evidence="2">CN6</strain>
    </source>
</reference>
<dbReference type="Pfam" id="PF00107">
    <property type="entry name" value="ADH_zinc_N"/>
    <property type="match status" value="1"/>
</dbReference>
<dbReference type="Gene3D" id="3.40.50.720">
    <property type="entry name" value="NAD(P)-binding Rossmann-like Domain"/>
    <property type="match status" value="1"/>
</dbReference>
<evidence type="ECO:0000313" key="3">
    <source>
        <dbReference type="Proteomes" id="UP000604475"/>
    </source>
</evidence>
<protein>
    <submittedName>
        <fullName evidence="2">NADPH:quinone oxidoreductase family protein</fullName>
    </submittedName>
</protein>
<dbReference type="AlphaFoldDB" id="A0A937RML6"/>
<dbReference type="RefSeq" id="WP_203006281.1">
    <property type="nucleotide sequence ID" value="NZ_JADWYU010000192.1"/>
</dbReference>